<dbReference type="GO" id="GO:0006488">
    <property type="term" value="P:dolichol-linked oligosaccharide biosynthetic process"/>
    <property type="evidence" value="ECO:0007669"/>
    <property type="project" value="InterPro"/>
</dbReference>
<proteinExistence type="inferred from homology"/>
<evidence type="ECO:0000256" key="6">
    <source>
        <dbReference type="ARBA" id="ARBA00022989"/>
    </source>
</evidence>
<dbReference type="InterPro" id="IPR013969">
    <property type="entry name" value="Oligosacch_biosynth_Alg14"/>
</dbReference>
<evidence type="ECO:0000256" key="5">
    <source>
        <dbReference type="ARBA" id="ARBA00022824"/>
    </source>
</evidence>
<dbReference type="EMBL" id="JADGMS010000002">
    <property type="protein sequence ID" value="KAF9687916.1"/>
    <property type="molecule type" value="Genomic_DNA"/>
</dbReference>
<dbReference type="AlphaFoldDB" id="A0A835THE6"/>
<dbReference type="GO" id="GO:0004577">
    <property type="term" value="F:N-acetylglucosaminyldiphosphodolichol N-acetylglucosaminyltransferase activity"/>
    <property type="evidence" value="ECO:0007669"/>
    <property type="project" value="TreeGrafter"/>
</dbReference>
<dbReference type="PANTHER" id="PTHR12154">
    <property type="entry name" value="GLYCOSYL TRANSFERASE-RELATED"/>
    <property type="match status" value="1"/>
</dbReference>
<keyword evidence="4" id="KW-0812">Transmembrane</keyword>
<keyword evidence="6" id="KW-1133">Transmembrane helix</keyword>
<evidence type="ECO:0000256" key="2">
    <source>
        <dbReference type="ARBA" id="ARBA00009731"/>
    </source>
</evidence>
<evidence type="ECO:0000256" key="4">
    <source>
        <dbReference type="ARBA" id="ARBA00022692"/>
    </source>
</evidence>
<dbReference type="PANTHER" id="PTHR12154:SF4">
    <property type="entry name" value="UDP-N-ACETYLGLUCOSAMINE TRANSFERASE SUBUNIT ALG14 HOMOLOG"/>
    <property type="match status" value="1"/>
</dbReference>
<keyword evidence="7" id="KW-0472">Membrane</keyword>
<evidence type="ECO:0000256" key="7">
    <source>
        <dbReference type="ARBA" id="ARBA00023136"/>
    </source>
</evidence>
<name>A0A835THE6_9ROSI</name>
<gene>
    <name evidence="8" type="ORF">SADUNF_Sadunf02G0142900</name>
</gene>
<evidence type="ECO:0000313" key="8">
    <source>
        <dbReference type="EMBL" id="KAF9687916.1"/>
    </source>
</evidence>
<comment type="caution">
    <text evidence="8">The sequence shown here is derived from an EMBL/GenBank/DDBJ whole genome shotgun (WGS) entry which is preliminary data.</text>
</comment>
<dbReference type="OrthoDB" id="17098at2759"/>
<organism evidence="8 9">
    <name type="scientific">Salix dunnii</name>
    <dbReference type="NCBI Taxonomy" id="1413687"/>
    <lineage>
        <taxon>Eukaryota</taxon>
        <taxon>Viridiplantae</taxon>
        <taxon>Streptophyta</taxon>
        <taxon>Embryophyta</taxon>
        <taxon>Tracheophyta</taxon>
        <taxon>Spermatophyta</taxon>
        <taxon>Magnoliopsida</taxon>
        <taxon>eudicotyledons</taxon>
        <taxon>Gunneridae</taxon>
        <taxon>Pentapetalae</taxon>
        <taxon>rosids</taxon>
        <taxon>fabids</taxon>
        <taxon>Malpighiales</taxon>
        <taxon>Salicaceae</taxon>
        <taxon>Saliceae</taxon>
        <taxon>Salix</taxon>
    </lineage>
</organism>
<keyword evidence="9" id="KW-1185">Reference proteome</keyword>
<keyword evidence="5" id="KW-0256">Endoplasmic reticulum</keyword>
<accession>A0A835THE6</accession>
<dbReference type="Proteomes" id="UP000657918">
    <property type="component" value="Unassembled WGS sequence"/>
</dbReference>
<evidence type="ECO:0000256" key="1">
    <source>
        <dbReference type="ARBA" id="ARBA00004389"/>
    </source>
</evidence>
<dbReference type="Gene3D" id="3.40.50.2000">
    <property type="entry name" value="Glycogen Phosphorylase B"/>
    <property type="match status" value="1"/>
</dbReference>
<reference evidence="8 9" key="1">
    <citation type="submission" date="2020-10" db="EMBL/GenBank/DDBJ databases">
        <title>Plant Genome Project.</title>
        <authorList>
            <person name="Zhang R.-G."/>
        </authorList>
    </citation>
    <scope>NUCLEOTIDE SEQUENCE [LARGE SCALE GENOMIC DNA]</scope>
    <source>
        <strain evidence="8">FAFU-HL-1</strain>
        <tissue evidence="8">Leaf</tissue>
    </source>
</reference>
<evidence type="ECO:0000256" key="3">
    <source>
        <dbReference type="ARBA" id="ARBA00017467"/>
    </source>
</evidence>
<dbReference type="GO" id="GO:0043541">
    <property type="term" value="C:UDP-N-acetylglucosamine transferase complex"/>
    <property type="evidence" value="ECO:0007669"/>
    <property type="project" value="TreeGrafter"/>
</dbReference>
<comment type="subcellular location">
    <subcellularLocation>
        <location evidence="1">Endoplasmic reticulum membrane</location>
        <topology evidence="1">Single-pass membrane protein</topology>
    </subcellularLocation>
</comment>
<evidence type="ECO:0000313" key="9">
    <source>
        <dbReference type="Proteomes" id="UP000657918"/>
    </source>
</evidence>
<protein>
    <recommendedName>
        <fullName evidence="3">UDP-N-acetylglucosamine transferase subunit ALG14</fullName>
    </recommendedName>
</protein>
<dbReference type="Pfam" id="PF08660">
    <property type="entry name" value="Alg14"/>
    <property type="match status" value="2"/>
</dbReference>
<comment type="similarity">
    <text evidence="2">Belongs to the ALG14 family.</text>
</comment>
<sequence>MLFLPVYSMFCIKITIEGVPVLFMQIYKSREVSQSYLTSVGTISSAMSHAPWLMIRIRPQLVLSNGPGACVPLFNCTPVQARVKKLSLSGLLLYWLCIADKLFVQWLQLQRKHPQSHYVGCLMRLICYTTGMGAR</sequence>